<comment type="caution">
    <text evidence="1">The sequence shown here is derived from an EMBL/GenBank/DDBJ whole genome shotgun (WGS) entry which is preliminary data.</text>
</comment>
<evidence type="ECO:0000313" key="1">
    <source>
        <dbReference type="EMBL" id="PRQ04756.1"/>
    </source>
</evidence>
<dbReference type="Proteomes" id="UP000237968">
    <property type="component" value="Unassembled WGS sequence"/>
</dbReference>
<protein>
    <submittedName>
        <fullName evidence="1">Uncharacterized protein</fullName>
    </submittedName>
</protein>
<gene>
    <name evidence="1" type="ORF">ENSA5_05210</name>
</gene>
<accession>A0A2S9YIB6</accession>
<dbReference type="AlphaFoldDB" id="A0A2S9YIB6"/>
<proteinExistence type="predicted"/>
<sequence length="262" mass="28420">MRTVNGRSQLLGLALASLVSFGPGCGVQQRAAEKLIDPQLRSEGVLVERQRGRRDLELGRYRVEELELVDETFDGSGPLAPDADGRTRPTEQLRMSFTLAGGAQPWTAECVGQRRQPPDHDLAVLAGELRDEVAVHCQLAGGESRWVLRVEGPLTNNLLGRVYAAGEAEPGELGEVGELGQLGEGGPGRVVEVVMWYQLWNFTRRHLPASLVVIRGDEGTEAALILDAPERAWLDAALDDSGRELALTTMLALRLLPLGFDG</sequence>
<keyword evidence="2" id="KW-1185">Reference proteome</keyword>
<evidence type="ECO:0000313" key="2">
    <source>
        <dbReference type="Proteomes" id="UP000237968"/>
    </source>
</evidence>
<reference evidence="1 2" key="1">
    <citation type="submission" date="2018-03" db="EMBL/GenBank/DDBJ databases">
        <title>Draft Genome Sequences of the Obligatory Marine Myxobacteria Enhygromyxa salina SWB005.</title>
        <authorList>
            <person name="Poehlein A."/>
            <person name="Moghaddam J.A."/>
            <person name="Harms H."/>
            <person name="Alanjari M."/>
            <person name="Koenig G.M."/>
            <person name="Daniel R."/>
            <person name="Schaeberle T.F."/>
        </authorList>
    </citation>
    <scope>NUCLEOTIDE SEQUENCE [LARGE SCALE GENOMIC DNA]</scope>
    <source>
        <strain evidence="1 2">SWB005</strain>
    </source>
</reference>
<organism evidence="1 2">
    <name type="scientific">Enhygromyxa salina</name>
    <dbReference type="NCBI Taxonomy" id="215803"/>
    <lineage>
        <taxon>Bacteria</taxon>
        <taxon>Pseudomonadati</taxon>
        <taxon>Myxococcota</taxon>
        <taxon>Polyangia</taxon>
        <taxon>Nannocystales</taxon>
        <taxon>Nannocystaceae</taxon>
        <taxon>Enhygromyxa</taxon>
    </lineage>
</organism>
<dbReference type="EMBL" id="PVNK01000025">
    <property type="protein sequence ID" value="PRQ04756.1"/>
    <property type="molecule type" value="Genomic_DNA"/>
</dbReference>
<name>A0A2S9YIB6_9BACT</name>